<dbReference type="PANTHER" id="PTHR42928">
    <property type="entry name" value="TRICARBOXYLATE-BINDING PROTEIN"/>
    <property type="match status" value="1"/>
</dbReference>
<proteinExistence type="inferred from homology"/>
<dbReference type="InterPro" id="IPR042100">
    <property type="entry name" value="Bug_dom1"/>
</dbReference>
<keyword evidence="2" id="KW-0732">Signal</keyword>
<feature type="chain" id="PRO_5016886112" evidence="2">
    <location>
        <begin position="31"/>
        <end position="330"/>
    </location>
</feature>
<dbReference type="Gene3D" id="3.40.190.150">
    <property type="entry name" value="Bordetella uptake gene, domain 1"/>
    <property type="match status" value="1"/>
</dbReference>
<organism evidence="3 4">
    <name type="scientific">Pseudorhodoferax soli</name>
    <dbReference type="NCBI Taxonomy" id="545864"/>
    <lineage>
        <taxon>Bacteria</taxon>
        <taxon>Pseudomonadati</taxon>
        <taxon>Pseudomonadota</taxon>
        <taxon>Betaproteobacteria</taxon>
        <taxon>Burkholderiales</taxon>
        <taxon>Comamonadaceae</taxon>
    </lineage>
</organism>
<dbReference type="AlphaFoldDB" id="A0A368XNK6"/>
<keyword evidence="4" id="KW-1185">Reference proteome</keyword>
<dbReference type="SUPFAM" id="SSF53850">
    <property type="entry name" value="Periplasmic binding protein-like II"/>
    <property type="match status" value="1"/>
</dbReference>
<evidence type="ECO:0000313" key="4">
    <source>
        <dbReference type="Proteomes" id="UP000252884"/>
    </source>
</evidence>
<comment type="caution">
    <text evidence="3">The sequence shown here is derived from an EMBL/GenBank/DDBJ whole genome shotgun (WGS) entry which is preliminary data.</text>
</comment>
<dbReference type="Pfam" id="PF03401">
    <property type="entry name" value="TctC"/>
    <property type="match status" value="1"/>
</dbReference>
<evidence type="ECO:0000256" key="1">
    <source>
        <dbReference type="ARBA" id="ARBA00006987"/>
    </source>
</evidence>
<dbReference type="CDD" id="cd07012">
    <property type="entry name" value="PBP2_Bug_TTT"/>
    <property type="match status" value="1"/>
</dbReference>
<dbReference type="PIRSF" id="PIRSF017082">
    <property type="entry name" value="YflP"/>
    <property type="match status" value="1"/>
</dbReference>
<feature type="signal peptide" evidence="2">
    <location>
        <begin position="1"/>
        <end position="30"/>
    </location>
</feature>
<dbReference type="RefSeq" id="WP_114469848.1">
    <property type="nucleotide sequence ID" value="NZ_QPJK01000006.1"/>
</dbReference>
<comment type="similarity">
    <text evidence="1">Belongs to the UPF0065 (bug) family.</text>
</comment>
<dbReference type="Gene3D" id="3.40.190.10">
    <property type="entry name" value="Periplasmic binding protein-like II"/>
    <property type="match status" value="1"/>
</dbReference>
<dbReference type="InterPro" id="IPR005064">
    <property type="entry name" value="BUG"/>
</dbReference>
<dbReference type="EMBL" id="QPJK01000006">
    <property type="protein sequence ID" value="RCW69445.1"/>
    <property type="molecule type" value="Genomic_DNA"/>
</dbReference>
<dbReference type="Proteomes" id="UP000252884">
    <property type="component" value="Unassembled WGS sequence"/>
</dbReference>
<accession>A0A368XNK6</accession>
<protein>
    <submittedName>
        <fullName evidence="3">Tripartite-type tricarboxylate transporter receptor subunit TctC</fullName>
    </submittedName>
</protein>
<reference evidence="3 4" key="1">
    <citation type="submission" date="2018-07" db="EMBL/GenBank/DDBJ databases">
        <title>Genomic Encyclopedia of Type Strains, Phase IV (KMG-IV): sequencing the most valuable type-strain genomes for metagenomic binning, comparative biology and taxonomic classification.</title>
        <authorList>
            <person name="Goeker M."/>
        </authorList>
    </citation>
    <scope>NUCLEOTIDE SEQUENCE [LARGE SCALE GENOMIC DNA]</scope>
    <source>
        <strain evidence="3 4">DSM 21634</strain>
    </source>
</reference>
<evidence type="ECO:0000256" key="2">
    <source>
        <dbReference type="SAM" id="SignalP"/>
    </source>
</evidence>
<dbReference type="OrthoDB" id="8959828at2"/>
<name>A0A368XNK6_9BURK</name>
<keyword evidence="3" id="KW-0675">Receptor</keyword>
<gene>
    <name evidence="3" type="ORF">DES41_106319</name>
</gene>
<evidence type="ECO:0000313" key="3">
    <source>
        <dbReference type="EMBL" id="RCW69445.1"/>
    </source>
</evidence>
<sequence>MRTNLPRAARRRTLAWLAALCCAGALPAAAQQPAYPERPVRIVSISSAGTGVDDFTRLAAKYFSDRTGKSFFVENRPGANGIIATDHVAKAAPDGYTLLLTAASAITANPYMYRNLPYDPNKDLAPIARMSVVPIVVTVPTASPHRNLQSLLDAARARPGKLSYGTSTAGYKVMVAAVNGLAKVQAVEVPYKGTTTLLPDLISGTLDYAMVEVSQVVPQMQAGRLRPLAVSSPARVAVLGDVPTLSELGLGEATLTSWMGLFAPAATPPDIVRQLSALALEFVASPEAKAHFDTRGTAAYPAALDGFRQAILEDQGRWKHYINAVGLQPE</sequence>
<dbReference type="PANTHER" id="PTHR42928:SF5">
    <property type="entry name" value="BLR1237 PROTEIN"/>
    <property type="match status" value="1"/>
</dbReference>